<evidence type="ECO:0000313" key="1">
    <source>
        <dbReference type="EMBL" id="KAF6020092.1"/>
    </source>
</evidence>
<sequence>MQSLFGEELHYFYSYILNGPAAKKMAEWNVRNLDDLRYEAAIPGVSSQHFTMHELIEQYFNHQPDIRCPNVIHMYQSIRKGRRRLSRLRRDNNRMFKLNIEKLVKAMVSLMEFTKENIVDDANCCGTQISKLDSLHLLDQLMSFFPGLVYMKNSFGRKYFTPGAPLYDKLTEEISLAFHDLGIEYRDLLSEPDIFAFDTFYRYVQNFCRLFDGLSQCMERKLTSFGNTACGKRWPNIRTWIETLPLRLCTKDSSGLIISPATLDVLRSNFDRMFGYVSCIIDGASTSTPAAGTTGSFWDYWQWGPWGPCSVTCGEGLRTRTRRCFVSGLCDSTETEACSQMPCTGKTFNEYYASASRICDVKGFVKRIEKTISSVQKWNDRQPLDIMKIVDVTQTISKATAAPLRCLGRNLHSHCASRNIDLGLGLRQTLSLITMTTLGIINAPIASADYRKTKSFKTSDRVTVAVVGDPHVKSLKNQNEFETCSELEYFASPPDSEEFDISDSSAPGELFEDAGALVAGETSLLLSNHQFILKGTLHRWSQHSVGTFFNQITLIVPENLGNGDSVPDDYIMYRHNAQSNLAAPQFTRVRYSTDDDNVITEALAGTNIEAANEKFHLKIRTETVNSTNFVIVEEVKTGSIFGFSNPSRNVTNVYVRAPRPLLEISTGLLIDGCPDPVRKTEIIGTLGGQTNCGSCDRVSLSQHCKYDCTVAMLAGVSSTEALLTYTAENVSSLIDSAALDAFMIASAIEEPQALPAIHVDAAVTLSTHPALTQYSSCTHSVLILHSLSTHPVLTQYSSCTHSVLILHSLSTHPVLTQYSSCTHSVLILHSLSTHPVLTQYSSCTHSVRTKYSFITLLILYSLSTHPALTQYSSCTHSVHTKYSFITLLIQYST</sequence>
<name>A0A7J7J1N1_BUGNE</name>
<evidence type="ECO:0000313" key="2">
    <source>
        <dbReference type="Proteomes" id="UP000593567"/>
    </source>
</evidence>
<dbReference type="OrthoDB" id="6157836at2759"/>
<dbReference type="EMBL" id="VXIV02003193">
    <property type="protein sequence ID" value="KAF6020092.1"/>
    <property type="molecule type" value="Genomic_DNA"/>
</dbReference>
<reference evidence="1" key="1">
    <citation type="submission" date="2020-06" db="EMBL/GenBank/DDBJ databases">
        <title>Draft genome of Bugula neritina, a colonial animal packing powerful symbionts and potential medicines.</title>
        <authorList>
            <person name="Rayko M."/>
        </authorList>
    </citation>
    <scope>NUCLEOTIDE SEQUENCE [LARGE SCALE GENOMIC DNA]</scope>
    <source>
        <strain evidence="1">Kwan_BN1</strain>
    </source>
</reference>
<protein>
    <submittedName>
        <fullName evidence="1">Uncharacterized protein</fullName>
    </submittedName>
</protein>
<proteinExistence type="predicted"/>
<organism evidence="1 2">
    <name type="scientific">Bugula neritina</name>
    <name type="common">Brown bryozoan</name>
    <name type="synonym">Sertularia neritina</name>
    <dbReference type="NCBI Taxonomy" id="10212"/>
    <lineage>
        <taxon>Eukaryota</taxon>
        <taxon>Metazoa</taxon>
        <taxon>Spiralia</taxon>
        <taxon>Lophotrochozoa</taxon>
        <taxon>Bryozoa</taxon>
        <taxon>Gymnolaemata</taxon>
        <taxon>Cheilostomatida</taxon>
        <taxon>Flustrina</taxon>
        <taxon>Buguloidea</taxon>
        <taxon>Bugulidae</taxon>
        <taxon>Bugula</taxon>
    </lineage>
</organism>
<dbReference type="SMART" id="SM00209">
    <property type="entry name" value="TSP1"/>
    <property type="match status" value="1"/>
</dbReference>
<dbReference type="AlphaFoldDB" id="A0A7J7J1N1"/>
<dbReference type="Pfam" id="PF00090">
    <property type="entry name" value="TSP_1"/>
    <property type="match status" value="1"/>
</dbReference>
<dbReference type="InterPro" id="IPR000884">
    <property type="entry name" value="TSP1_rpt"/>
</dbReference>
<gene>
    <name evidence="1" type="ORF">EB796_021589</name>
</gene>
<keyword evidence="2" id="KW-1185">Reference proteome</keyword>
<dbReference type="SUPFAM" id="SSF82895">
    <property type="entry name" value="TSP-1 type 1 repeat"/>
    <property type="match status" value="1"/>
</dbReference>
<accession>A0A7J7J1N1</accession>
<dbReference type="InterPro" id="IPR036383">
    <property type="entry name" value="TSP1_rpt_sf"/>
</dbReference>
<dbReference type="Proteomes" id="UP000593567">
    <property type="component" value="Unassembled WGS sequence"/>
</dbReference>
<dbReference type="Gene3D" id="2.20.100.10">
    <property type="entry name" value="Thrombospondin type-1 (TSP1) repeat"/>
    <property type="match status" value="1"/>
</dbReference>
<dbReference type="PROSITE" id="PS50092">
    <property type="entry name" value="TSP1"/>
    <property type="match status" value="1"/>
</dbReference>
<comment type="caution">
    <text evidence="1">The sequence shown here is derived from an EMBL/GenBank/DDBJ whole genome shotgun (WGS) entry which is preliminary data.</text>
</comment>